<dbReference type="GO" id="GO:0046872">
    <property type="term" value="F:metal ion binding"/>
    <property type="evidence" value="ECO:0007669"/>
    <property type="project" value="InterPro"/>
</dbReference>
<dbReference type="CDD" id="cd00371">
    <property type="entry name" value="HMA"/>
    <property type="match status" value="1"/>
</dbReference>
<organism evidence="2 3">
    <name type="scientific">Gordonibacter massiliensis</name>
    <name type="common">ex Traore et al. 2017</name>
    <dbReference type="NCBI Taxonomy" id="1841863"/>
    <lineage>
        <taxon>Bacteria</taxon>
        <taxon>Bacillati</taxon>
        <taxon>Actinomycetota</taxon>
        <taxon>Coriobacteriia</taxon>
        <taxon>Eggerthellales</taxon>
        <taxon>Eggerthellaceae</taxon>
        <taxon>Gordonibacter</taxon>
    </lineage>
</organism>
<dbReference type="InterPro" id="IPR036163">
    <property type="entry name" value="HMA_dom_sf"/>
</dbReference>
<dbReference type="Proteomes" id="UP000587396">
    <property type="component" value="Unassembled WGS sequence"/>
</dbReference>
<dbReference type="Gene3D" id="3.30.70.100">
    <property type="match status" value="1"/>
</dbReference>
<dbReference type="RefSeq" id="WP_080144688.1">
    <property type="nucleotide sequence ID" value="NZ_JACMSE010000011.1"/>
</dbReference>
<dbReference type="AlphaFoldDB" id="A0A842JMD1"/>
<gene>
    <name evidence="2" type="ORF">H7313_13300</name>
</gene>
<feature type="domain" description="HMA" evidence="1">
    <location>
        <begin position="2"/>
        <end position="68"/>
    </location>
</feature>
<dbReference type="InterPro" id="IPR006121">
    <property type="entry name" value="HMA_dom"/>
</dbReference>
<evidence type="ECO:0000313" key="3">
    <source>
        <dbReference type="Proteomes" id="UP000587396"/>
    </source>
</evidence>
<accession>A0A842JMD1</accession>
<evidence type="ECO:0000313" key="2">
    <source>
        <dbReference type="EMBL" id="MBC2890309.1"/>
    </source>
</evidence>
<evidence type="ECO:0000259" key="1">
    <source>
        <dbReference type="PROSITE" id="PS50846"/>
    </source>
</evidence>
<proteinExistence type="predicted"/>
<name>A0A842JMD1_9ACTN</name>
<sequence>MTVATLKVTGMHCPKCTARVEKAVGVLEGVMGVSADFEADKVDLTYDGQPSTLDAVKAAITAEEFVVEG</sequence>
<reference evidence="2 3" key="1">
    <citation type="submission" date="2020-08" db="EMBL/GenBank/DDBJ databases">
        <authorList>
            <person name="Liu C."/>
            <person name="Sun Q."/>
        </authorList>
    </citation>
    <scope>NUCLEOTIDE SEQUENCE [LARGE SCALE GENOMIC DNA]</scope>
    <source>
        <strain evidence="2 3">N22</strain>
    </source>
</reference>
<comment type="caution">
    <text evidence="2">The sequence shown here is derived from an EMBL/GenBank/DDBJ whole genome shotgun (WGS) entry which is preliminary data.</text>
</comment>
<protein>
    <submittedName>
        <fullName evidence="2">Heavy-metal-associated domain-containing protein</fullName>
    </submittedName>
</protein>
<dbReference type="PROSITE" id="PS50846">
    <property type="entry name" value="HMA_2"/>
    <property type="match status" value="1"/>
</dbReference>
<dbReference type="Pfam" id="PF00403">
    <property type="entry name" value="HMA"/>
    <property type="match status" value="1"/>
</dbReference>
<dbReference type="EMBL" id="JACMSE010000011">
    <property type="protein sequence ID" value="MBC2890309.1"/>
    <property type="molecule type" value="Genomic_DNA"/>
</dbReference>
<dbReference type="SUPFAM" id="SSF55008">
    <property type="entry name" value="HMA, heavy metal-associated domain"/>
    <property type="match status" value="1"/>
</dbReference>
<keyword evidence="3" id="KW-1185">Reference proteome</keyword>